<keyword evidence="8" id="KW-0150">Chloroplast</keyword>
<evidence type="ECO:0000256" key="9">
    <source>
        <dbReference type="SAM" id="SignalP"/>
    </source>
</evidence>
<dbReference type="EC" id="2.5.1.54" evidence="8"/>
<reference evidence="11" key="2">
    <citation type="submission" date="2025-08" db="UniProtKB">
        <authorList>
            <consortium name="RefSeq"/>
        </authorList>
    </citation>
    <scope>IDENTIFICATION</scope>
    <source>
        <tissue evidence="11">Leaves</tissue>
    </source>
</reference>
<protein>
    <recommendedName>
        <fullName evidence="8">Phospho-2-dehydro-3-deoxyheptonate aldolase</fullName>
        <ecNumber evidence="8">2.5.1.54</ecNumber>
    </recommendedName>
</protein>
<dbReference type="SUPFAM" id="SSF51569">
    <property type="entry name" value="Aldolase"/>
    <property type="match status" value="1"/>
</dbReference>
<feature type="binding site" evidence="7">
    <location>
        <position position="90"/>
    </location>
    <ligand>
        <name>phosphoenolpyruvate</name>
        <dbReference type="ChEBI" id="CHEBI:58702"/>
    </ligand>
</feature>
<evidence type="ECO:0000256" key="3">
    <source>
        <dbReference type="ARBA" id="ARBA00022605"/>
    </source>
</evidence>
<dbReference type="InterPro" id="IPR013785">
    <property type="entry name" value="Aldolase_TIM"/>
</dbReference>
<dbReference type="Proteomes" id="UP001652660">
    <property type="component" value="Chromosome 7e"/>
</dbReference>
<keyword evidence="4 8" id="KW-0808">Transferase</keyword>
<accession>A0A6P6TGR8</accession>
<proteinExistence type="inferred from homology"/>
<sequence length="132" mass="14765">METHWIGVLVAVLETLESFPTLVLASEIRALEERLANAAMGNAFLLQGGDCAESFKEFRADNIFDAFNILAQMSIVLMFGGQKPVIKVGRMAGQFAKPRSTTYEEKDELRLPIYKGDSINGYDFNRKSRTPE</sequence>
<comment type="similarity">
    <text evidence="2 8">Belongs to the class-II DAHP synthase family.</text>
</comment>
<comment type="cofactor">
    <cofactor evidence="7">
        <name>Mn(2+)</name>
        <dbReference type="ChEBI" id="CHEBI:29035"/>
    </cofactor>
    <cofactor evidence="7">
        <name>Co(2+)</name>
        <dbReference type="ChEBI" id="CHEBI:48828"/>
    </cofactor>
    <cofactor evidence="7">
        <name>Cd(2+)</name>
        <dbReference type="ChEBI" id="CHEBI:48775"/>
    </cofactor>
    <text evidence="7">Binds 1 divalent cation per subunit. The enzyme is active with manganese, cobalt or cadmium ions.</text>
</comment>
<dbReference type="OrthoDB" id="2338at2759"/>
<dbReference type="RefSeq" id="XP_027076811.1">
    <property type="nucleotide sequence ID" value="XM_027221010.1"/>
</dbReference>
<comment type="subcellular location">
    <subcellularLocation>
        <location evidence="8">Plastid</location>
        <location evidence="8">Chloroplast</location>
    </subcellularLocation>
</comment>
<keyword evidence="10" id="KW-1185">Reference proteome</keyword>
<keyword evidence="7" id="KW-0104">Cadmium</keyword>
<evidence type="ECO:0000256" key="1">
    <source>
        <dbReference type="ARBA" id="ARBA00004688"/>
    </source>
</evidence>
<evidence type="ECO:0000256" key="5">
    <source>
        <dbReference type="ARBA" id="ARBA00023141"/>
    </source>
</evidence>
<dbReference type="GO" id="GO:0009507">
    <property type="term" value="C:chloroplast"/>
    <property type="evidence" value="ECO:0007669"/>
    <property type="project" value="UniProtKB-SubCell"/>
</dbReference>
<feature type="chain" id="PRO_5027925847" description="Phospho-2-dehydro-3-deoxyheptonate aldolase" evidence="9">
    <location>
        <begin position="26"/>
        <end position="132"/>
    </location>
</feature>
<reference evidence="10" key="1">
    <citation type="journal article" date="2025" name="Foods">
        <title>Unveiling the Microbial Signatures of Arabica Coffee Cherries: Insights into Ripeness Specific Diversity, Functional Traits, and Implications for Quality and Safety.</title>
        <authorList>
            <consortium name="RefSeq"/>
            <person name="Tenea G.N."/>
            <person name="Cifuentes V."/>
            <person name="Reyes P."/>
            <person name="Cevallos-Vallejos M."/>
        </authorList>
    </citation>
    <scope>NUCLEOTIDE SEQUENCE [LARGE SCALE GENOMIC DNA]</scope>
</reference>
<dbReference type="PANTHER" id="PTHR21337">
    <property type="entry name" value="PHOSPHO-2-DEHYDRO-3-DEOXYHEPTONATE ALDOLASE 1, 2"/>
    <property type="match status" value="1"/>
</dbReference>
<dbReference type="UniPathway" id="UPA00053">
    <property type="reaction ID" value="UER00084"/>
</dbReference>
<keyword evidence="5 8" id="KW-0057">Aromatic amino acid biosynthesis</keyword>
<feature type="binding site" evidence="7">
    <location>
        <position position="51"/>
    </location>
    <ligand>
        <name>Mn(2+)</name>
        <dbReference type="ChEBI" id="CHEBI:29035"/>
    </ligand>
</feature>
<dbReference type="GO" id="GO:0003849">
    <property type="term" value="F:3-deoxy-7-phosphoheptulonate synthase activity"/>
    <property type="evidence" value="ECO:0007669"/>
    <property type="project" value="UniProtKB-EC"/>
</dbReference>
<evidence type="ECO:0000256" key="6">
    <source>
        <dbReference type="ARBA" id="ARBA00047508"/>
    </source>
</evidence>
<dbReference type="GO" id="GO:0009423">
    <property type="term" value="P:chorismate biosynthetic process"/>
    <property type="evidence" value="ECO:0007669"/>
    <property type="project" value="UniProtKB-UniPathway"/>
</dbReference>
<evidence type="ECO:0000256" key="4">
    <source>
        <dbReference type="ARBA" id="ARBA00022679"/>
    </source>
</evidence>
<evidence type="ECO:0000256" key="7">
    <source>
        <dbReference type="PIRSR" id="PIRSR602480-1"/>
    </source>
</evidence>
<dbReference type="AlphaFoldDB" id="A0A6P6TGR8"/>
<organism evidence="10 11">
    <name type="scientific">Coffea arabica</name>
    <name type="common">Arabian coffee</name>
    <dbReference type="NCBI Taxonomy" id="13443"/>
    <lineage>
        <taxon>Eukaryota</taxon>
        <taxon>Viridiplantae</taxon>
        <taxon>Streptophyta</taxon>
        <taxon>Embryophyta</taxon>
        <taxon>Tracheophyta</taxon>
        <taxon>Spermatophyta</taxon>
        <taxon>Magnoliopsida</taxon>
        <taxon>eudicotyledons</taxon>
        <taxon>Gunneridae</taxon>
        <taxon>Pentapetalae</taxon>
        <taxon>asterids</taxon>
        <taxon>lamiids</taxon>
        <taxon>Gentianales</taxon>
        <taxon>Rubiaceae</taxon>
        <taxon>Ixoroideae</taxon>
        <taxon>Gardenieae complex</taxon>
        <taxon>Bertiereae - Coffeeae clade</taxon>
        <taxon>Coffeeae</taxon>
        <taxon>Coffea</taxon>
    </lineage>
</organism>
<dbReference type="InterPro" id="IPR002480">
    <property type="entry name" value="DAHP_synth_2"/>
</dbReference>
<name>A0A6P6TGR8_COFAR</name>
<dbReference type="GO" id="GO:0008652">
    <property type="term" value="P:amino acid biosynthetic process"/>
    <property type="evidence" value="ECO:0007669"/>
    <property type="project" value="UniProtKB-KW"/>
</dbReference>
<dbReference type="Gene3D" id="3.20.20.70">
    <property type="entry name" value="Aldolase class I"/>
    <property type="match status" value="1"/>
</dbReference>
<keyword evidence="3 8" id="KW-0028">Amino-acid biosynthesis</keyword>
<keyword evidence="8" id="KW-0809">Transit peptide</keyword>
<dbReference type="GO" id="GO:0009073">
    <property type="term" value="P:aromatic amino acid family biosynthetic process"/>
    <property type="evidence" value="ECO:0007669"/>
    <property type="project" value="UniProtKB-KW"/>
</dbReference>
<dbReference type="Pfam" id="PF01474">
    <property type="entry name" value="DAHP_synth_2"/>
    <property type="match status" value="1"/>
</dbReference>
<comment type="catalytic activity">
    <reaction evidence="6 8">
        <text>D-erythrose 4-phosphate + phosphoenolpyruvate + H2O = 7-phospho-2-dehydro-3-deoxy-D-arabino-heptonate + phosphate</text>
        <dbReference type="Rhea" id="RHEA:14717"/>
        <dbReference type="ChEBI" id="CHEBI:15377"/>
        <dbReference type="ChEBI" id="CHEBI:16897"/>
        <dbReference type="ChEBI" id="CHEBI:43474"/>
        <dbReference type="ChEBI" id="CHEBI:58394"/>
        <dbReference type="ChEBI" id="CHEBI:58702"/>
        <dbReference type="EC" id="2.5.1.54"/>
    </reaction>
</comment>
<evidence type="ECO:0000313" key="10">
    <source>
        <dbReference type="Proteomes" id="UP001652660"/>
    </source>
</evidence>
<comment type="pathway">
    <text evidence="1 8">Metabolic intermediate biosynthesis; chorismate biosynthesis; chorismate from D-erythrose 4-phosphate and phosphoenolpyruvate: step 1/7.</text>
</comment>
<dbReference type="PANTHER" id="PTHR21337:SF24">
    <property type="entry name" value="PHOSPHO-2-DEHYDRO-3-DEOXYHEPTONATE ALDOLASE 1, CHLOROPLASTIC"/>
    <property type="match status" value="1"/>
</dbReference>
<evidence type="ECO:0000256" key="8">
    <source>
        <dbReference type="RuleBase" id="RU363071"/>
    </source>
</evidence>
<feature type="signal peptide" evidence="9">
    <location>
        <begin position="1"/>
        <end position="25"/>
    </location>
</feature>
<keyword evidence="7" id="KW-0464">Manganese</keyword>
<keyword evidence="8" id="KW-0934">Plastid</keyword>
<keyword evidence="9" id="KW-0732">Signal</keyword>
<keyword evidence="7" id="KW-0170">Cobalt</keyword>
<gene>
    <name evidence="11" type="primary">LOC113700536</name>
</gene>
<evidence type="ECO:0000313" key="11">
    <source>
        <dbReference type="RefSeq" id="XP_027076811.1"/>
    </source>
</evidence>
<evidence type="ECO:0000256" key="2">
    <source>
        <dbReference type="ARBA" id="ARBA00008911"/>
    </source>
</evidence>
<dbReference type="GeneID" id="113700536"/>